<comment type="caution">
    <text evidence="2">The sequence shown here is derived from an EMBL/GenBank/DDBJ whole genome shotgun (WGS) entry which is preliminary data.</text>
</comment>
<protein>
    <recommendedName>
        <fullName evidence="4">F-box domain-containing protein</fullName>
    </recommendedName>
</protein>
<sequence>MITTEDLAISSLSIAGGRIVASGARHGDVHKPHGKVAKPQLQYLPTEIWILIIRSLANSQDFADVWNNGRRTSRHFKTLIESVFRIHILPVMVTNLSLRGCAARAGADRALLEFKGLSDDGERACFGEKDQASRGTGTGGPRLQRNESRRGLSANQFSNMAPPSLPCSPPVLIEWASHLCVSVARGPTSFVGNHGTEEPAHHAWFEPGVAPAMQMRVDQRVAEVSFLWKCLLSNFAASLDNHTISPGPKVCPLCL</sequence>
<reference evidence="2 3" key="1">
    <citation type="submission" date="2023-01" db="EMBL/GenBank/DDBJ databases">
        <title>Analysis of 21 Apiospora genomes using comparative genomics revels a genus with tremendous synthesis potential of carbohydrate active enzymes and secondary metabolites.</title>
        <authorList>
            <person name="Sorensen T."/>
        </authorList>
    </citation>
    <scope>NUCLEOTIDE SEQUENCE [LARGE SCALE GENOMIC DNA]</scope>
    <source>
        <strain evidence="2 3">CBS 33761</strain>
    </source>
</reference>
<evidence type="ECO:0000313" key="2">
    <source>
        <dbReference type="EMBL" id="KAK8044674.1"/>
    </source>
</evidence>
<evidence type="ECO:0000256" key="1">
    <source>
        <dbReference type="SAM" id="MobiDB-lite"/>
    </source>
</evidence>
<name>A0ABR1TG06_9PEZI</name>
<accession>A0ABR1TG06</accession>
<feature type="region of interest" description="Disordered" evidence="1">
    <location>
        <begin position="127"/>
        <end position="147"/>
    </location>
</feature>
<dbReference type="EMBL" id="JAQQWK010000003">
    <property type="protein sequence ID" value="KAK8044674.1"/>
    <property type="molecule type" value="Genomic_DNA"/>
</dbReference>
<keyword evidence="3" id="KW-1185">Reference proteome</keyword>
<gene>
    <name evidence="2" type="ORF">PG993_004698</name>
</gene>
<proteinExistence type="predicted"/>
<evidence type="ECO:0000313" key="3">
    <source>
        <dbReference type="Proteomes" id="UP001444661"/>
    </source>
</evidence>
<evidence type="ECO:0008006" key="4">
    <source>
        <dbReference type="Google" id="ProtNLM"/>
    </source>
</evidence>
<organism evidence="2 3">
    <name type="scientific">Apiospora rasikravindrae</name>
    <dbReference type="NCBI Taxonomy" id="990691"/>
    <lineage>
        <taxon>Eukaryota</taxon>
        <taxon>Fungi</taxon>
        <taxon>Dikarya</taxon>
        <taxon>Ascomycota</taxon>
        <taxon>Pezizomycotina</taxon>
        <taxon>Sordariomycetes</taxon>
        <taxon>Xylariomycetidae</taxon>
        <taxon>Amphisphaeriales</taxon>
        <taxon>Apiosporaceae</taxon>
        <taxon>Apiospora</taxon>
    </lineage>
</organism>
<dbReference type="Proteomes" id="UP001444661">
    <property type="component" value="Unassembled WGS sequence"/>
</dbReference>